<sequence length="183" mass="20628">METERLILRQWGEEDFAPYAALNADPTVMRYFPSTLTKQESDEQAMQIHGLIADRGWGFWAVELKSTGEFIGFVGLHSQDENSGIPNAPFVEIGWRIASQHWGKGYAPEAAKKALEFGFEHLNAPAIYAFTTLTNDPSQIVMRKVGLSNVDQNFLHPKLPQGHELQQHCLYKITKDQWLAGPS</sequence>
<evidence type="ECO:0000313" key="3">
    <source>
        <dbReference type="Proteomes" id="UP001139559"/>
    </source>
</evidence>
<dbReference type="PANTHER" id="PTHR43792">
    <property type="entry name" value="GNAT FAMILY, PUTATIVE (AFU_ORTHOLOGUE AFUA_3G00765)-RELATED-RELATED"/>
    <property type="match status" value="1"/>
</dbReference>
<dbReference type="InterPro" id="IPR000182">
    <property type="entry name" value="GNAT_dom"/>
</dbReference>
<dbReference type="EMBL" id="JAJHVV010000006">
    <property type="protein sequence ID" value="MCK6263735.1"/>
    <property type="molecule type" value="Genomic_DNA"/>
</dbReference>
<dbReference type="InterPro" id="IPR016181">
    <property type="entry name" value="Acyl_CoA_acyltransferase"/>
</dbReference>
<dbReference type="RefSeq" id="WP_248008824.1">
    <property type="nucleotide sequence ID" value="NZ_JAJHVV010000006.1"/>
</dbReference>
<evidence type="ECO:0000313" key="2">
    <source>
        <dbReference type="EMBL" id="MCK6263735.1"/>
    </source>
</evidence>
<dbReference type="SUPFAM" id="SSF55729">
    <property type="entry name" value="Acyl-CoA N-acyltransferases (Nat)"/>
    <property type="match status" value="1"/>
</dbReference>
<dbReference type="InterPro" id="IPR051531">
    <property type="entry name" value="N-acetyltransferase"/>
</dbReference>
<dbReference type="Proteomes" id="UP001139559">
    <property type="component" value="Unassembled WGS sequence"/>
</dbReference>
<comment type="caution">
    <text evidence="2">The sequence shown here is derived from an EMBL/GenBank/DDBJ whole genome shotgun (WGS) entry which is preliminary data.</text>
</comment>
<dbReference type="Pfam" id="PF13302">
    <property type="entry name" value="Acetyltransf_3"/>
    <property type="match status" value="1"/>
</dbReference>
<reference evidence="2" key="1">
    <citation type="submission" date="2021-11" db="EMBL/GenBank/DDBJ databases">
        <title>Vibrio ZSDE26 sp. nov. and Vibrio ZSDZ34 sp. nov., isolated from coastal seawater in Qingdao.</title>
        <authorList>
            <person name="Zhang P."/>
        </authorList>
    </citation>
    <scope>NUCLEOTIDE SEQUENCE</scope>
    <source>
        <strain evidence="2">ZSDE26</strain>
    </source>
</reference>
<dbReference type="AlphaFoldDB" id="A0A9X2BI59"/>
<name>A0A9X2BI59_9VIBR</name>
<keyword evidence="3" id="KW-1185">Reference proteome</keyword>
<feature type="domain" description="N-acetyltransferase" evidence="1">
    <location>
        <begin position="6"/>
        <end position="176"/>
    </location>
</feature>
<protein>
    <submittedName>
        <fullName evidence="2">GNAT family N-acetyltransferase</fullName>
    </submittedName>
</protein>
<organism evidence="2 3">
    <name type="scientific">Vibrio amylolyticus</name>
    <dbReference type="NCBI Taxonomy" id="2847292"/>
    <lineage>
        <taxon>Bacteria</taxon>
        <taxon>Pseudomonadati</taxon>
        <taxon>Pseudomonadota</taxon>
        <taxon>Gammaproteobacteria</taxon>
        <taxon>Vibrionales</taxon>
        <taxon>Vibrionaceae</taxon>
        <taxon>Vibrio</taxon>
    </lineage>
</organism>
<dbReference type="PANTHER" id="PTHR43792:SF1">
    <property type="entry name" value="N-ACETYLTRANSFERASE DOMAIN-CONTAINING PROTEIN"/>
    <property type="match status" value="1"/>
</dbReference>
<dbReference type="GO" id="GO:0016747">
    <property type="term" value="F:acyltransferase activity, transferring groups other than amino-acyl groups"/>
    <property type="evidence" value="ECO:0007669"/>
    <property type="project" value="InterPro"/>
</dbReference>
<proteinExistence type="predicted"/>
<dbReference type="PROSITE" id="PS51186">
    <property type="entry name" value="GNAT"/>
    <property type="match status" value="1"/>
</dbReference>
<evidence type="ECO:0000259" key="1">
    <source>
        <dbReference type="PROSITE" id="PS51186"/>
    </source>
</evidence>
<dbReference type="Gene3D" id="3.40.630.30">
    <property type="match status" value="1"/>
</dbReference>
<accession>A0A9X2BI59</accession>
<gene>
    <name evidence="2" type="ORF">KP803_10665</name>
</gene>